<feature type="compositionally biased region" description="Basic residues" evidence="1">
    <location>
        <begin position="1"/>
        <end position="11"/>
    </location>
</feature>
<feature type="compositionally biased region" description="Basic residues" evidence="1">
    <location>
        <begin position="110"/>
        <end position="119"/>
    </location>
</feature>
<feature type="compositionally biased region" description="Acidic residues" evidence="1">
    <location>
        <begin position="200"/>
        <end position="212"/>
    </location>
</feature>
<feature type="domain" description="DUF4211" evidence="2">
    <location>
        <begin position="242"/>
        <end position="377"/>
    </location>
</feature>
<gene>
    <name evidence="3" type="ORF">EVJ58_g2898</name>
</gene>
<protein>
    <recommendedName>
        <fullName evidence="2">DUF4211 domain-containing protein</fullName>
    </recommendedName>
</protein>
<dbReference type="InterPro" id="IPR025451">
    <property type="entry name" value="DUF4211"/>
</dbReference>
<dbReference type="EMBL" id="SEKV01000112">
    <property type="protein sequence ID" value="TFY64026.1"/>
    <property type="molecule type" value="Genomic_DNA"/>
</dbReference>
<organism evidence="3 4">
    <name type="scientific">Rhodofomes roseus</name>
    <dbReference type="NCBI Taxonomy" id="34475"/>
    <lineage>
        <taxon>Eukaryota</taxon>
        <taxon>Fungi</taxon>
        <taxon>Dikarya</taxon>
        <taxon>Basidiomycota</taxon>
        <taxon>Agaricomycotina</taxon>
        <taxon>Agaricomycetes</taxon>
        <taxon>Polyporales</taxon>
        <taxon>Rhodofomes</taxon>
    </lineage>
</organism>
<feature type="compositionally biased region" description="Basic residues" evidence="1">
    <location>
        <begin position="74"/>
        <end position="86"/>
    </location>
</feature>
<dbReference type="PANTHER" id="PTHR14689:SF0">
    <property type="entry name" value="COILED-COIL DOMAIN-CONTAINING PROTEIN 82"/>
    <property type="match status" value="1"/>
</dbReference>
<proteinExistence type="predicted"/>
<evidence type="ECO:0000259" key="2">
    <source>
        <dbReference type="Pfam" id="PF13926"/>
    </source>
</evidence>
<dbReference type="AlphaFoldDB" id="A0A4Y9YN49"/>
<dbReference type="Pfam" id="PF13926">
    <property type="entry name" value="DUF4211"/>
    <property type="match status" value="1"/>
</dbReference>
<comment type="caution">
    <text evidence="3">The sequence shown here is derived from an EMBL/GenBank/DDBJ whole genome shotgun (WGS) entry which is preliminary data.</text>
</comment>
<evidence type="ECO:0000313" key="4">
    <source>
        <dbReference type="Proteomes" id="UP000298390"/>
    </source>
</evidence>
<feature type="compositionally biased region" description="Basic and acidic residues" evidence="1">
    <location>
        <begin position="162"/>
        <end position="186"/>
    </location>
</feature>
<dbReference type="PANTHER" id="PTHR14689">
    <property type="entry name" value="PHORBOL-ESTER_DAG-TYPE DOMAIN-CONTAINING PROTEIN"/>
    <property type="match status" value="1"/>
</dbReference>
<name>A0A4Y9YN49_9APHY</name>
<reference evidence="3 4" key="1">
    <citation type="submission" date="2019-01" db="EMBL/GenBank/DDBJ databases">
        <title>Genome sequencing of the rare red list fungi Fomitopsis rosea.</title>
        <authorList>
            <person name="Buettner E."/>
            <person name="Kellner H."/>
        </authorList>
    </citation>
    <scope>NUCLEOTIDE SEQUENCE [LARGE SCALE GENOMIC DNA]</scope>
    <source>
        <strain evidence="3 4">DSM 105464</strain>
    </source>
</reference>
<dbReference type="STRING" id="34475.A0A4Y9YN49"/>
<evidence type="ECO:0000313" key="3">
    <source>
        <dbReference type="EMBL" id="TFY64026.1"/>
    </source>
</evidence>
<dbReference type="GO" id="GO:0005634">
    <property type="term" value="C:nucleus"/>
    <property type="evidence" value="ECO:0007669"/>
    <property type="project" value="TreeGrafter"/>
</dbReference>
<dbReference type="Proteomes" id="UP000298390">
    <property type="component" value="Unassembled WGS sequence"/>
</dbReference>
<feature type="region of interest" description="Disordered" evidence="1">
    <location>
        <begin position="1"/>
        <end position="231"/>
    </location>
</feature>
<evidence type="ECO:0000256" key="1">
    <source>
        <dbReference type="SAM" id="MobiDB-lite"/>
    </source>
</evidence>
<feature type="compositionally biased region" description="Acidic residues" evidence="1">
    <location>
        <begin position="150"/>
        <end position="161"/>
    </location>
</feature>
<sequence>MPKRGATRTQKRHQDTLVAFFGSRASGSRQSGRGRGSSPPNGELDEDSSQSSDVGAIRFEAAHTSTEEDDPKSSPRRPVKKRRLRKQRADSDEDDETRKSSEEETGVPPTRKRSNKAAGKRKEVVVLDDEDEEVQPRKRKLVRGQRPPSPEEDEEDLLNEVDENRIIETRLRSRDKKSAFQKNLERLKRKKRGQSLASASEEEDEDEDELDDAPFAVARPSKYNGGDTTEDEVEDAEKDGAFIVEDDNAVAPELPAEFSMNTYQDLLHHFKIICQFFVHLAVQEPDDRESVRLDLVKNQYFSVPLQITRRKLVGMRDSLVTSSVWRTDYKKSLETYPDFEIYQLDFAVPGCDACHLGSRMSTRVGRLSGLAYEPDTFESFEEQEDSEDEDQGHGHRQKKEFNLGRFCAARTRVFHRFSHWEYALFKVLHQEVDELRNGAGSRGFVRVAFARGVEPPDDLSDADGIMDWLDQRGVINIEWQKLKEMMESARNLEMKAKKGADDDD</sequence>
<feature type="compositionally biased region" description="Low complexity" evidence="1">
    <location>
        <begin position="22"/>
        <end position="31"/>
    </location>
</feature>
<accession>A0A4Y9YN49</accession>